<protein>
    <submittedName>
        <fullName evidence="1">Uncharacterized protein</fullName>
    </submittedName>
</protein>
<gene>
    <name evidence="1" type="ORF">METZ01_LOCUS269715</name>
</gene>
<proteinExistence type="predicted"/>
<sequence length="22" mass="2580">MKKNQILKHTQQTSPTFVGFFV</sequence>
<organism evidence="1">
    <name type="scientific">marine metagenome</name>
    <dbReference type="NCBI Taxonomy" id="408172"/>
    <lineage>
        <taxon>unclassified sequences</taxon>
        <taxon>metagenomes</taxon>
        <taxon>ecological metagenomes</taxon>
    </lineage>
</organism>
<accession>A0A382K2F9</accession>
<reference evidence="1" key="1">
    <citation type="submission" date="2018-05" db="EMBL/GenBank/DDBJ databases">
        <authorList>
            <person name="Lanie J.A."/>
            <person name="Ng W.-L."/>
            <person name="Kazmierczak K.M."/>
            <person name="Andrzejewski T.M."/>
            <person name="Davidsen T.M."/>
            <person name="Wayne K.J."/>
            <person name="Tettelin H."/>
            <person name="Glass J.I."/>
            <person name="Rusch D."/>
            <person name="Podicherti R."/>
            <person name="Tsui H.-C.T."/>
            <person name="Winkler M.E."/>
        </authorList>
    </citation>
    <scope>NUCLEOTIDE SEQUENCE</scope>
</reference>
<name>A0A382K2F9_9ZZZZ</name>
<dbReference type="AlphaFoldDB" id="A0A382K2F9"/>
<evidence type="ECO:0000313" key="1">
    <source>
        <dbReference type="EMBL" id="SVC16861.1"/>
    </source>
</evidence>
<dbReference type="EMBL" id="UINC01077082">
    <property type="protein sequence ID" value="SVC16861.1"/>
    <property type="molecule type" value="Genomic_DNA"/>
</dbReference>
<feature type="non-terminal residue" evidence="1">
    <location>
        <position position="22"/>
    </location>
</feature>